<dbReference type="Gene3D" id="3.10.580.10">
    <property type="entry name" value="CBS-domain"/>
    <property type="match status" value="1"/>
</dbReference>
<feature type="transmembrane region" description="Helical" evidence="2">
    <location>
        <begin position="53"/>
        <end position="71"/>
    </location>
</feature>
<feature type="transmembrane region" description="Helical" evidence="2">
    <location>
        <begin position="12"/>
        <end position="33"/>
    </location>
</feature>
<keyword evidence="2" id="KW-1133">Transmembrane helix</keyword>
<proteinExistence type="predicted"/>
<dbReference type="STRING" id="1137991.SAMN05660642_03071"/>
<keyword evidence="2" id="KW-0472">Membrane</keyword>
<reference evidence="5" key="1">
    <citation type="submission" date="2016-10" db="EMBL/GenBank/DDBJ databases">
        <authorList>
            <person name="Varghese N."/>
            <person name="Submissions S."/>
        </authorList>
    </citation>
    <scope>NUCLEOTIDE SEQUENCE [LARGE SCALE GENOMIC DNA]</scope>
    <source>
        <strain evidence="5">DSM 45419</strain>
    </source>
</reference>
<evidence type="ECO:0000313" key="5">
    <source>
        <dbReference type="Proteomes" id="UP000198680"/>
    </source>
</evidence>
<sequence>MTGVYSRRALQAFIILLFTYGLLVAMLVLLHGLDILRFTTNLEGSVIPLVNSLPFVALYLLVLLAATAGYARGQIMSKRLPFNQLLKEELSSSQMESAGIKTKIRSPGGKIYAETTFREALAAATSARLPILAVVDQQDAVTGVITSHDLLQKFQDIARNEQSTGDEWKSILGERVNQVINPNPPVMAGVDENVQEVLARLISYQHTKLVVVKDLVKKEYIGTVDALDLVGEILEKSVEE</sequence>
<organism evidence="4 5">
    <name type="scientific">Geodermatophilus siccatus</name>
    <dbReference type="NCBI Taxonomy" id="1137991"/>
    <lineage>
        <taxon>Bacteria</taxon>
        <taxon>Bacillati</taxon>
        <taxon>Actinomycetota</taxon>
        <taxon>Actinomycetes</taxon>
        <taxon>Geodermatophilales</taxon>
        <taxon>Geodermatophilaceae</taxon>
        <taxon>Geodermatophilus</taxon>
    </lineage>
</organism>
<dbReference type="AlphaFoldDB" id="A0A1G9VBH2"/>
<dbReference type="Proteomes" id="UP000198680">
    <property type="component" value="Unassembled WGS sequence"/>
</dbReference>
<evidence type="ECO:0000256" key="1">
    <source>
        <dbReference type="PROSITE-ProRule" id="PRU00703"/>
    </source>
</evidence>
<dbReference type="EMBL" id="FNHE01000008">
    <property type="protein sequence ID" value="SDM69574.1"/>
    <property type="molecule type" value="Genomic_DNA"/>
</dbReference>
<dbReference type="InterPro" id="IPR000644">
    <property type="entry name" value="CBS_dom"/>
</dbReference>
<feature type="domain" description="CBS" evidence="3">
    <location>
        <begin position="180"/>
        <end position="240"/>
    </location>
</feature>
<dbReference type="OrthoDB" id="9883131at2"/>
<dbReference type="InterPro" id="IPR046342">
    <property type="entry name" value="CBS_dom_sf"/>
</dbReference>
<evidence type="ECO:0000256" key="2">
    <source>
        <dbReference type="SAM" id="Phobius"/>
    </source>
</evidence>
<dbReference type="RefSeq" id="WP_091219982.1">
    <property type="nucleotide sequence ID" value="NZ_FNHE01000008.1"/>
</dbReference>
<keyword evidence="2" id="KW-0812">Transmembrane</keyword>
<evidence type="ECO:0000259" key="3">
    <source>
        <dbReference type="PROSITE" id="PS51371"/>
    </source>
</evidence>
<keyword evidence="1" id="KW-0129">CBS domain</keyword>
<gene>
    <name evidence="4" type="ORF">SAMN05660642_03071</name>
</gene>
<evidence type="ECO:0000313" key="4">
    <source>
        <dbReference type="EMBL" id="SDM69574.1"/>
    </source>
</evidence>
<dbReference type="SUPFAM" id="SSF54631">
    <property type="entry name" value="CBS-domain pair"/>
    <property type="match status" value="1"/>
</dbReference>
<keyword evidence="5" id="KW-1185">Reference proteome</keyword>
<protein>
    <recommendedName>
        <fullName evidence="3">CBS domain-containing protein</fullName>
    </recommendedName>
</protein>
<name>A0A1G9VBH2_9ACTN</name>
<dbReference type="PROSITE" id="PS51371">
    <property type="entry name" value="CBS"/>
    <property type="match status" value="1"/>
</dbReference>
<accession>A0A1G9VBH2</accession>